<gene>
    <name evidence="2" type="primary">LOC107760479</name>
</gene>
<reference evidence="2" key="2">
    <citation type="submission" date="2025-08" db="UniProtKB">
        <authorList>
            <consortium name="RefSeq"/>
        </authorList>
    </citation>
    <scope>IDENTIFICATION</scope>
    <source>
        <tissue evidence="2">Leaf</tissue>
    </source>
</reference>
<protein>
    <submittedName>
        <fullName evidence="2">Uncharacterized protein ycf45 isoform X2</fullName>
    </submittedName>
</protein>
<dbReference type="Proteomes" id="UP000790787">
    <property type="component" value="Chromosome 12"/>
</dbReference>
<reference evidence="1" key="1">
    <citation type="journal article" date="2014" name="Nat. Commun.">
        <title>The tobacco genome sequence and its comparison with those of tomato and potato.</title>
        <authorList>
            <person name="Sierro N."/>
            <person name="Battey J.N."/>
            <person name="Ouadi S."/>
            <person name="Bakaher N."/>
            <person name="Bovet L."/>
            <person name="Willig A."/>
            <person name="Goepfert S."/>
            <person name="Peitsch M.C."/>
            <person name="Ivanov N.V."/>
        </authorList>
    </citation>
    <scope>NUCLEOTIDE SEQUENCE [LARGE SCALE GENOMIC DNA]</scope>
</reference>
<evidence type="ECO:0000313" key="2">
    <source>
        <dbReference type="RefSeq" id="XP_075082817.1"/>
    </source>
</evidence>
<sequence>MGSILLMSAVTSVISPAVKRKKFRFFSSSHYRTLMRAKLWLSHRSRAGRKLCVVYATSARLSSRNTHSEDDMNSLFQILPCDLRDTLSCDPSQDQLLEVILDLGCLPQAHYTDDSGRRYLRNTEVSMEEIQFVLKSIGQFGGDNRAGIEGTLHRISAIRNRKGEVIGLTCRVGRARGRIDMVRDLLDFGESILFVGRPGVGKTTVVREISRVLSDELHKRVVIVDTSNEIGGDGDIPHPAIGGARRLQVPDPSMQHQVMIEAVENHMPEVIIIDEIGTEAEVHACRTIAERGVMLIGTAHGEQLENIIKNPTLCDLIGGVVTVTLSDQEARIRNCSKSVLERKAPSPFPFLIEIRERHSWVLHRTERSVDALLRGKKPRVEVRRRTQQLQVVIERWKTKD</sequence>
<keyword evidence="1" id="KW-1185">Reference proteome</keyword>
<evidence type="ECO:0000313" key="1">
    <source>
        <dbReference type="Proteomes" id="UP000790787"/>
    </source>
</evidence>
<dbReference type="RefSeq" id="XP_075082817.1">
    <property type="nucleotide sequence ID" value="XM_075226716.1"/>
</dbReference>
<organism evidence="1 2">
    <name type="scientific">Nicotiana tabacum</name>
    <name type="common">Common tobacco</name>
    <dbReference type="NCBI Taxonomy" id="4097"/>
    <lineage>
        <taxon>Eukaryota</taxon>
        <taxon>Viridiplantae</taxon>
        <taxon>Streptophyta</taxon>
        <taxon>Embryophyta</taxon>
        <taxon>Tracheophyta</taxon>
        <taxon>Spermatophyta</taxon>
        <taxon>Magnoliopsida</taxon>
        <taxon>eudicotyledons</taxon>
        <taxon>Gunneridae</taxon>
        <taxon>Pentapetalae</taxon>
        <taxon>asterids</taxon>
        <taxon>lamiids</taxon>
        <taxon>Solanales</taxon>
        <taxon>Solanaceae</taxon>
        <taxon>Nicotianoideae</taxon>
        <taxon>Nicotianeae</taxon>
        <taxon>Nicotiana</taxon>
    </lineage>
</organism>
<proteinExistence type="predicted"/>
<accession>A0AC58SCX2</accession>
<name>A0AC58SCX2_TOBAC</name>